<dbReference type="PANTHER" id="PTHR47968:SF75">
    <property type="entry name" value="CENTROMERE-ASSOCIATED PROTEIN E"/>
    <property type="match status" value="1"/>
</dbReference>
<keyword evidence="6" id="KW-0493">Microtubule</keyword>
<dbReference type="GO" id="GO:0008017">
    <property type="term" value="F:microtubule binding"/>
    <property type="evidence" value="ECO:0007669"/>
    <property type="project" value="InterPro"/>
</dbReference>
<dbReference type="Gene3D" id="3.40.850.10">
    <property type="entry name" value="Kinesin motor domain"/>
    <property type="match status" value="1"/>
</dbReference>
<dbReference type="OrthoDB" id="313052at2759"/>
<dbReference type="SUPFAM" id="SSF52540">
    <property type="entry name" value="P-loop containing nucleoside triphosphate hydrolases"/>
    <property type="match status" value="1"/>
</dbReference>
<evidence type="ECO:0000256" key="7">
    <source>
        <dbReference type="SAM" id="Coils"/>
    </source>
</evidence>
<feature type="domain" description="Kinesin motor" evidence="9">
    <location>
        <begin position="6"/>
        <end position="419"/>
    </location>
</feature>
<keyword evidence="3 7" id="KW-0175">Coiled coil</keyword>
<sequence length="710" mass="81535">MSRNENIHVSLRFRPLNMREIDENENNIWQVNKNSVVLKQEWAQVFQESKKLTGAPKCYNYNYCFTSKDSNLLVYETVAKRVVRASLDGYNGTIFAYGQTGSGKTYTMMGSEGADHEPISKPIRKERRSVSPFRQMKPIVKDMASPRQSKLELPKEKGIIIFALEDLFETVSVSNEKTYYLTCSYLEIYNEQVYDLISETGGFKNEVLSVNEDPARGFYVKGLSEHVVGSIVEVLTFIEKGEANRKYAVTSMNHNSSRSHTIFRLNVTSVRVLDTQDEEESSITTESVLNFVDLAGSERVSNLQDTPMLSKPPSSKPPEGRPRSSRMKSSNNLDTLLNEGKHINTSLFYLCQVINRLSEKNTAKNDMHIPYRNSNLTKILRSSLGGNSLTCIICTGTPTLAQFEMTLSTLRFGGTARTITNRVEANIRNNKNAEILQAYQRDIDVLRQQIQLAQDNGKLKAEEMETMQKQLEERILKLTHMILNKTSKEHSKKVYENVWSITSGILNIDKRLIGESKDFKVEEKIVKFDSKGVLAIERMKMMNAIFKEKDKNIQNLMESKQFLIDSKVNLKNELKKAIELSRQISDKAQKYKQKFDKEKAFRKYLDMKLKILENQEGVEKFPLCKIEALEKFYLQAIDTVKELQVRLNYKQIQEISNDSGKSYHKMWAMMGIEPIERLEESSSEEFIQTDASFYAARRNHEDTIDLSIDA</sequence>
<dbReference type="PRINTS" id="PR00380">
    <property type="entry name" value="KINESINHEAVY"/>
</dbReference>
<dbReference type="InterPro" id="IPR001752">
    <property type="entry name" value="Kinesin_motor_dom"/>
</dbReference>
<dbReference type="InterPro" id="IPR027417">
    <property type="entry name" value="P-loop_NTPase"/>
</dbReference>
<evidence type="ECO:0000256" key="8">
    <source>
        <dbReference type="SAM" id="MobiDB-lite"/>
    </source>
</evidence>
<dbReference type="InterPro" id="IPR036961">
    <property type="entry name" value="Kinesin_motor_dom_sf"/>
</dbReference>
<reference evidence="10 11" key="1">
    <citation type="submission" date="2016-11" db="EMBL/GenBank/DDBJ databases">
        <title>The macronuclear genome of Stentor coeruleus: a giant cell with tiny introns.</title>
        <authorList>
            <person name="Slabodnick M."/>
            <person name="Ruby J.G."/>
            <person name="Reiff S.B."/>
            <person name="Swart E.C."/>
            <person name="Gosai S."/>
            <person name="Prabakaran S."/>
            <person name="Witkowska E."/>
            <person name="Larue G.E."/>
            <person name="Fisher S."/>
            <person name="Freeman R.M."/>
            <person name="Gunawardena J."/>
            <person name="Chu W."/>
            <person name="Stover N.A."/>
            <person name="Gregory B.D."/>
            <person name="Nowacki M."/>
            <person name="Derisi J."/>
            <person name="Roy S.W."/>
            <person name="Marshall W.F."/>
            <person name="Sood P."/>
        </authorList>
    </citation>
    <scope>NUCLEOTIDE SEQUENCE [LARGE SCALE GENOMIC DNA]</scope>
    <source>
        <strain evidence="10">WM001</strain>
    </source>
</reference>
<dbReference type="PANTHER" id="PTHR47968">
    <property type="entry name" value="CENTROMERE PROTEIN E"/>
    <property type="match status" value="1"/>
</dbReference>
<evidence type="ECO:0000256" key="4">
    <source>
        <dbReference type="ARBA" id="ARBA00023175"/>
    </source>
</evidence>
<keyword evidence="1 5" id="KW-0547">Nucleotide-binding</keyword>
<dbReference type="Pfam" id="PF00225">
    <property type="entry name" value="Kinesin"/>
    <property type="match status" value="2"/>
</dbReference>
<dbReference type="EMBL" id="MPUH01000576">
    <property type="protein sequence ID" value="OMJ77423.1"/>
    <property type="molecule type" value="Genomic_DNA"/>
</dbReference>
<feature type="coiled-coil region" evidence="7">
    <location>
        <begin position="553"/>
        <end position="594"/>
    </location>
</feature>
<dbReference type="SMART" id="SM00129">
    <property type="entry name" value="KISc"/>
    <property type="match status" value="1"/>
</dbReference>
<comment type="similarity">
    <text evidence="5 6">Belongs to the TRAFAC class myosin-kinesin ATPase superfamily. Kinesin family.</text>
</comment>
<evidence type="ECO:0000256" key="6">
    <source>
        <dbReference type="RuleBase" id="RU000394"/>
    </source>
</evidence>
<keyword evidence="4 5" id="KW-0505">Motor protein</keyword>
<feature type="binding site" evidence="5">
    <location>
        <begin position="98"/>
        <end position="105"/>
    </location>
    <ligand>
        <name>ATP</name>
        <dbReference type="ChEBI" id="CHEBI:30616"/>
    </ligand>
</feature>
<feature type="region of interest" description="Disordered" evidence="8">
    <location>
        <begin position="302"/>
        <end position="331"/>
    </location>
</feature>
<dbReference type="InterPro" id="IPR027640">
    <property type="entry name" value="Kinesin-like_fam"/>
</dbReference>
<accession>A0A1R2BKV9</accession>
<evidence type="ECO:0000256" key="1">
    <source>
        <dbReference type="ARBA" id="ARBA00022741"/>
    </source>
</evidence>
<evidence type="ECO:0000256" key="3">
    <source>
        <dbReference type="ARBA" id="ARBA00023054"/>
    </source>
</evidence>
<evidence type="ECO:0000313" key="10">
    <source>
        <dbReference type="EMBL" id="OMJ77423.1"/>
    </source>
</evidence>
<name>A0A1R2BKV9_9CILI</name>
<evidence type="ECO:0000256" key="2">
    <source>
        <dbReference type="ARBA" id="ARBA00022840"/>
    </source>
</evidence>
<dbReference type="PROSITE" id="PS00411">
    <property type="entry name" value="KINESIN_MOTOR_1"/>
    <property type="match status" value="1"/>
</dbReference>
<organism evidence="10 11">
    <name type="scientific">Stentor coeruleus</name>
    <dbReference type="NCBI Taxonomy" id="5963"/>
    <lineage>
        <taxon>Eukaryota</taxon>
        <taxon>Sar</taxon>
        <taxon>Alveolata</taxon>
        <taxon>Ciliophora</taxon>
        <taxon>Postciliodesmatophora</taxon>
        <taxon>Heterotrichea</taxon>
        <taxon>Heterotrichida</taxon>
        <taxon>Stentoridae</taxon>
        <taxon>Stentor</taxon>
    </lineage>
</organism>
<protein>
    <recommendedName>
        <fullName evidence="6">Kinesin-like protein</fullName>
    </recommendedName>
</protein>
<feature type="coiled-coil region" evidence="7">
    <location>
        <begin position="436"/>
        <end position="481"/>
    </location>
</feature>
<evidence type="ECO:0000256" key="5">
    <source>
        <dbReference type="PROSITE-ProRule" id="PRU00283"/>
    </source>
</evidence>
<dbReference type="InterPro" id="IPR019821">
    <property type="entry name" value="Kinesin_motor_CS"/>
</dbReference>
<keyword evidence="2 5" id="KW-0067">ATP-binding</keyword>
<dbReference type="AlphaFoldDB" id="A0A1R2BKV9"/>
<dbReference type="Proteomes" id="UP000187209">
    <property type="component" value="Unassembled WGS sequence"/>
</dbReference>
<comment type="caution">
    <text evidence="10">The sequence shown here is derived from an EMBL/GenBank/DDBJ whole genome shotgun (WGS) entry which is preliminary data.</text>
</comment>
<proteinExistence type="inferred from homology"/>
<dbReference type="GO" id="GO:0005524">
    <property type="term" value="F:ATP binding"/>
    <property type="evidence" value="ECO:0007669"/>
    <property type="project" value="UniProtKB-UniRule"/>
</dbReference>
<dbReference type="GO" id="GO:0005874">
    <property type="term" value="C:microtubule"/>
    <property type="evidence" value="ECO:0007669"/>
    <property type="project" value="UniProtKB-KW"/>
</dbReference>
<evidence type="ECO:0000313" key="11">
    <source>
        <dbReference type="Proteomes" id="UP000187209"/>
    </source>
</evidence>
<dbReference type="GO" id="GO:0007018">
    <property type="term" value="P:microtubule-based movement"/>
    <property type="evidence" value="ECO:0007669"/>
    <property type="project" value="InterPro"/>
</dbReference>
<dbReference type="PROSITE" id="PS50067">
    <property type="entry name" value="KINESIN_MOTOR_2"/>
    <property type="match status" value="1"/>
</dbReference>
<dbReference type="GO" id="GO:0003777">
    <property type="term" value="F:microtubule motor activity"/>
    <property type="evidence" value="ECO:0007669"/>
    <property type="project" value="InterPro"/>
</dbReference>
<gene>
    <name evidence="10" type="ORF">SteCoe_22982</name>
</gene>
<keyword evidence="11" id="KW-1185">Reference proteome</keyword>
<evidence type="ECO:0000259" key="9">
    <source>
        <dbReference type="PROSITE" id="PS50067"/>
    </source>
</evidence>